<comment type="caution">
    <text evidence="1">The sequence shown here is derived from an EMBL/GenBank/DDBJ whole genome shotgun (WGS) entry which is preliminary data.</text>
</comment>
<dbReference type="AlphaFoldDB" id="A0AAW1S2A1"/>
<keyword evidence="2" id="KW-1185">Reference proteome</keyword>
<evidence type="ECO:0000313" key="2">
    <source>
        <dbReference type="Proteomes" id="UP001438707"/>
    </source>
</evidence>
<accession>A0AAW1S2A1</accession>
<reference evidence="1 2" key="1">
    <citation type="journal article" date="2024" name="Nat. Commun.">
        <title>Phylogenomics reveals the evolutionary origins of lichenization in chlorophyte algae.</title>
        <authorList>
            <person name="Puginier C."/>
            <person name="Libourel C."/>
            <person name="Otte J."/>
            <person name="Skaloud P."/>
            <person name="Haon M."/>
            <person name="Grisel S."/>
            <person name="Petersen M."/>
            <person name="Berrin J.G."/>
            <person name="Delaux P.M."/>
            <person name="Dal Grande F."/>
            <person name="Keller J."/>
        </authorList>
    </citation>
    <scope>NUCLEOTIDE SEQUENCE [LARGE SCALE GENOMIC DNA]</scope>
    <source>
        <strain evidence="1 2">SAG 2145</strain>
    </source>
</reference>
<gene>
    <name evidence="1" type="ORF">WJX74_011043</name>
</gene>
<evidence type="ECO:0000313" key="1">
    <source>
        <dbReference type="EMBL" id="KAK9840510.1"/>
    </source>
</evidence>
<protein>
    <submittedName>
        <fullName evidence="1">Uncharacterized protein</fullName>
    </submittedName>
</protein>
<sequence length="100" mass="11666">MRVLMLHAQSDYTQGLSRFKGRCEPCESWHWQLSRLLQYWHEGTLGFHLLSHAELAAALGARLRATKKRVVCIPGPNVHHERLCVKWRSSTIQRPTYLFP</sequence>
<proteinExistence type="predicted"/>
<organism evidence="1 2">
    <name type="scientific">Apatococcus lobatus</name>
    <dbReference type="NCBI Taxonomy" id="904363"/>
    <lineage>
        <taxon>Eukaryota</taxon>
        <taxon>Viridiplantae</taxon>
        <taxon>Chlorophyta</taxon>
        <taxon>core chlorophytes</taxon>
        <taxon>Trebouxiophyceae</taxon>
        <taxon>Chlorellales</taxon>
        <taxon>Chlorellaceae</taxon>
        <taxon>Apatococcus</taxon>
    </lineage>
</organism>
<dbReference type="EMBL" id="JALJOS010000004">
    <property type="protein sequence ID" value="KAK9840510.1"/>
    <property type="molecule type" value="Genomic_DNA"/>
</dbReference>
<dbReference type="Proteomes" id="UP001438707">
    <property type="component" value="Unassembled WGS sequence"/>
</dbReference>
<name>A0AAW1S2A1_9CHLO</name>